<name>A0A2P2PFN0_RHIMU</name>
<organism evidence="1">
    <name type="scientific">Rhizophora mucronata</name>
    <name type="common">Asiatic mangrove</name>
    <dbReference type="NCBI Taxonomy" id="61149"/>
    <lineage>
        <taxon>Eukaryota</taxon>
        <taxon>Viridiplantae</taxon>
        <taxon>Streptophyta</taxon>
        <taxon>Embryophyta</taxon>
        <taxon>Tracheophyta</taxon>
        <taxon>Spermatophyta</taxon>
        <taxon>Magnoliopsida</taxon>
        <taxon>eudicotyledons</taxon>
        <taxon>Gunneridae</taxon>
        <taxon>Pentapetalae</taxon>
        <taxon>rosids</taxon>
        <taxon>fabids</taxon>
        <taxon>Malpighiales</taxon>
        <taxon>Rhizophoraceae</taxon>
        <taxon>Rhizophora</taxon>
    </lineage>
</organism>
<reference evidence="1" key="1">
    <citation type="submission" date="2018-02" db="EMBL/GenBank/DDBJ databases">
        <title>Rhizophora mucronata_Transcriptome.</title>
        <authorList>
            <person name="Meera S.P."/>
            <person name="Sreeshan A."/>
            <person name="Augustine A."/>
        </authorList>
    </citation>
    <scope>NUCLEOTIDE SEQUENCE</scope>
    <source>
        <tissue evidence="1">Leaf</tissue>
    </source>
</reference>
<protein>
    <submittedName>
        <fullName evidence="1">Uncharacterized protein</fullName>
    </submittedName>
</protein>
<accession>A0A2P2PFN0</accession>
<proteinExistence type="predicted"/>
<dbReference type="AlphaFoldDB" id="A0A2P2PFN0"/>
<dbReference type="EMBL" id="GGEC01073059">
    <property type="protein sequence ID" value="MBX53543.1"/>
    <property type="molecule type" value="Transcribed_RNA"/>
</dbReference>
<sequence length="44" mass="5208">MHFLHNQTETEQNLPKPRIYRIFPTNTLSTEPLIPSLITRSKPF</sequence>
<evidence type="ECO:0000313" key="1">
    <source>
        <dbReference type="EMBL" id="MBX53543.1"/>
    </source>
</evidence>